<protein>
    <submittedName>
        <fullName evidence="1">Uncharacterized protein</fullName>
    </submittedName>
</protein>
<proteinExistence type="predicted"/>
<accession>A0A9X1SKJ0</accession>
<reference evidence="1" key="1">
    <citation type="submission" date="2021-11" db="EMBL/GenBank/DDBJ databases">
        <title>Genome sequence.</title>
        <authorList>
            <person name="Sun Q."/>
        </authorList>
    </citation>
    <scope>NUCLEOTIDE SEQUENCE</scope>
    <source>
        <strain evidence="1">JC732</strain>
    </source>
</reference>
<name>A0A9X1SKJ0_9BACT</name>
<keyword evidence="2" id="KW-1185">Reference proteome</keyword>
<sequence length="87" mass="9445">MTEKSEFPERCPSCGLVLLSGAIFDAAAKENELGPILGIHDDVDPEQAKAGYVGIGSVWCYDQSPELYSCPRCKVDPMSKKPDGLIR</sequence>
<organism evidence="1 2">
    <name type="scientific">Blastopirellula sediminis</name>
    <dbReference type="NCBI Taxonomy" id="2894196"/>
    <lineage>
        <taxon>Bacteria</taxon>
        <taxon>Pseudomonadati</taxon>
        <taxon>Planctomycetota</taxon>
        <taxon>Planctomycetia</taxon>
        <taxon>Pirellulales</taxon>
        <taxon>Pirellulaceae</taxon>
        <taxon>Blastopirellula</taxon>
    </lineage>
</organism>
<dbReference type="AlphaFoldDB" id="A0A9X1SKJ0"/>
<gene>
    <name evidence="1" type="ORF">LOC68_15550</name>
</gene>
<dbReference type="RefSeq" id="WP_230220389.1">
    <property type="nucleotide sequence ID" value="NZ_JAJKFT010000010.1"/>
</dbReference>
<evidence type="ECO:0000313" key="2">
    <source>
        <dbReference type="Proteomes" id="UP001139103"/>
    </source>
</evidence>
<dbReference type="EMBL" id="JAJKFT010000010">
    <property type="protein sequence ID" value="MCC9629804.1"/>
    <property type="molecule type" value="Genomic_DNA"/>
</dbReference>
<evidence type="ECO:0000313" key="1">
    <source>
        <dbReference type="EMBL" id="MCC9629804.1"/>
    </source>
</evidence>
<comment type="caution">
    <text evidence="1">The sequence shown here is derived from an EMBL/GenBank/DDBJ whole genome shotgun (WGS) entry which is preliminary data.</text>
</comment>
<dbReference type="Proteomes" id="UP001139103">
    <property type="component" value="Unassembled WGS sequence"/>
</dbReference>